<dbReference type="GO" id="GO:0019243">
    <property type="term" value="P:methylglyoxal catabolic process to D-lactate via S-lactoyl-glutathione"/>
    <property type="evidence" value="ECO:0007669"/>
    <property type="project" value="TreeGrafter"/>
</dbReference>
<evidence type="ECO:0000256" key="2">
    <source>
        <dbReference type="ARBA" id="ARBA00023239"/>
    </source>
</evidence>
<keyword evidence="4" id="KW-0732">Signal</keyword>
<dbReference type="GO" id="GO:0008233">
    <property type="term" value="F:peptidase activity"/>
    <property type="evidence" value="ECO:0007669"/>
    <property type="project" value="UniProtKB-KW"/>
</dbReference>
<dbReference type="GO" id="GO:0019172">
    <property type="term" value="F:glyoxalase III activity"/>
    <property type="evidence" value="ECO:0007669"/>
    <property type="project" value="TreeGrafter"/>
</dbReference>
<gene>
    <name evidence="6" type="ORF">SAMN02745181_1051</name>
</gene>
<evidence type="ECO:0000313" key="6">
    <source>
        <dbReference type="EMBL" id="SHI85951.1"/>
    </source>
</evidence>
<dbReference type="CDD" id="cd03141">
    <property type="entry name" value="GATase1_Hsp31_like"/>
    <property type="match status" value="1"/>
</dbReference>
<feature type="domain" description="DJ-1/PfpI" evidence="5">
    <location>
        <begin position="53"/>
        <end position="243"/>
    </location>
</feature>
<organism evidence="6 7">
    <name type="scientific">Rubritalea squalenifaciens DSM 18772</name>
    <dbReference type="NCBI Taxonomy" id="1123071"/>
    <lineage>
        <taxon>Bacteria</taxon>
        <taxon>Pseudomonadati</taxon>
        <taxon>Verrucomicrobiota</taxon>
        <taxon>Verrucomicrobiia</taxon>
        <taxon>Verrucomicrobiales</taxon>
        <taxon>Rubritaleaceae</taxon>
        <taxon>Rubritalea</taxon>
    </lineage>
</organism>
<dbReference type="InterPro" id="IPR050325">
    <property type="entry name" value="Prot/Nucl_acid_deglycase"/>
</dbReference>
<evidence type="ECO:0000256" key="1">
    <source>
        <dbReference type="ARBA" id="ARBA00023016"/>
    </source>
</evidence>
<evidence type="ECO:0000259" key="5">
    <source>
        <dbReference type="Pfam" id="PF01965"/>
    </source>
</evidence>
<evidence type="ECO:0000313" key="7">
    <source>
        <dbReference type="Proteomes" id="UP000184510"/>
    </source>
</evidence>
<name>A0A1M6EKC0_9BACT</name>
<protein>
    <submittedName>
        <fullName evidence="6">Putative intracellular protease/amidase</fullName>
    </submittedName>
</protein>
<sequence>MIPMMKKSFFALILLCGLSALLLPQSAKAEGSPGKILMVVTNHAKMPNGKATGFWLAEVTHPWARFTKMGFGVDFASPKGGLAPIDPRSKDMKDADNKLFMETEGTQEALKNTQKLSEVDPKEYRAIFFAGGHGTMWDFPDAPGLSKISAAIYENDGVVAAVCHGPAALVNLKLSDGSLLIKGKKVTGFTNEEEEAVGLTKEVPFLLEDKLKEQGATFDGAEKFKVKVITSERLVTGQNPASAGPTADAVLKLLANLPLKN</sequence>
<dbReference type="FunCoup" id="A0A1M6EKC0">
    <property type="interactions" value="167"/>
</dbReference>
<keyword evidence="1" id="KW-0346">Stress response</keyword>
<keyword evidence="6" id="KW-0378">Hydrolase</keyword>
<reference evidence="6 7" key="1">
    <citation type="submission" date="2016-11" db="EMBL/GenBank/DDBJ databases">
        <authorList>
            <person name="Jaros S."/>
            <person name="Januszkiewicz K."/>
            <person name="Wedrychowicz H."/>
        </authorList>
    </citation>
    <scope>NUCLEOTIDE SEQUENCE [LARGE SCALE GENOMIC DNA]</scope>
    <source>
        <strain evidence="6 7">DSM 18772</strain>
    </source>
</reference>
<feature type="chain" id="PRO_5012206569" evidence="4">
    <location>
        <begin position="30"/>
        <end position="261"/>
    </location>
</feature>
<dbReference type="Proteomes" id="UP000184510">
    <property type="component" value="Unassembled WGS sequence"/>
</dbReference>
<dbReference type="STRING" id="1123071.SAMN02745181_1051"/>
<dbReference type="Gene3D" id="3.40.50.880">
    <property type="match status" value="1"/>
</dbReference>
<keyword evidence="7" id="KW-1185">Reference proteome</keyword>
<dbReference type="SUPFAM" id="SSF52317">
    <property type="entry name" value="Class I glutamine amidotransferase-like"/>
    <property type="match status" value="1"/>
</dbReference>
<feature type="signal peptide" evidence="4">
    <location>
        <begin position="1"/>
        <end position="29"/>
    </location>
</feature>
<dbReference type="Pfam" id="PF01965">
    <property type="entry name" value="DJ-1_PfpI"/>
    <property type="match status" value="1"/>
</dbReference>
<keyword evidence="6" id="KW-0645">Protease</keyword>
<keyword evidence="2" id="KW-0456">Lyase</keyword>
<dbReference type="InterPro" id="IPR002818">
    <property type="entry name" value="DJ-1/PfpI"/>
</dbReference>
<dbReference type="AlphaFoldDB" id="A0A1M6EKC0"/>
<accession>A0A1M6EKC0</accession>
<dbReference type="EMBL" id="FQYR01000002">
    <property type="protein sequence ID" value="SHI85951.1"/>
    <property type="molecule type" value="Genomic_DNA"/>
</dbReference>
<evidence type="ECO:0000256" key="4">
    <source>
        <dbReference type="SAM" id="SignalP"/>
    </source>
</evidence>
<dbReference type="InParanoid" id="A0A1M6EKC0"/>
<dbReference type="InterPro" id="IPR029062">
    <property type="entry name" value="Class_I_gatase-like"/>
</dbReference>
<dbReference type="GO" id="GO:0005737">
    <property type="term" value="C:cytoplasm"/>
    <property type="evidence" value="ECO:0007669"/>
    <property type="project" value="TreeGrafter"/>
</dbReference>
<evidence type="ECO:0000256" key="3">
    <source>
        <dbReference type="ARBA" id="ARBA00038493"/>
    </source>
</evidence>
<proteinExistence type="inferred from homology"/>
<dbReference type="PANTHER" id="PTHR48094:SF11">
    <property type="entry name" value="GLUTATHIONE-INDEPENDENT GLYOXALASE HSP31-RELATED"/>
    <property type="match status" value="1"/>
</dbReference>
<dbReference type="GO" id="GO:0006508">
    <property type="term" value="P:proteolysis"/>
    <property type="evidence" value="ECO:0007669"/>
    <property type="project" value="UniProtKB-KW"/>
</dbReference>
<comment type="similarity">
    <text evidence="3">Belongs to the peptidase C56 family. HSP31-like subfamily.</text>
</comment>
<dbReference type="PANTHER" id="PTHR48094">
    <property type="entry name" value="PROTEIN/NUCLEIC ACID DEGLYCASE DJ-1-RELATED"/>
    <property type="match status" value="1"/>
</dbReference>